<evidence type="ECO:0000256" key="1">
    <source>
        <dbReference type="SAM" id="MobiDB-lite"/>
    </source>
</evidence>
<organism evidence="3 4">
    <name type="scientific">Ditylenchus dipsaci</name>
    <dbReference type="NCBI Taxonomy" id="166011"/>
    <lineage>
        <taxon>Eukaryota</taxon>
        <taxon>Metazoa</taxon>
        <taxon>Ecdysozoa</taxon>
        <taxon>Nematoda</taxon>
        <taxon>Chromadorea</taxon>
        <taxon>Rhabditida</taxon>
        <taxon>Tylenchina</taxon>
        <taxon>Tylenchomorpha</taxon>
        <taxon>Sphaerularioidea</taxon>
        <taxon>Anguinidae</taxon>
        <taxon>Anguininae</taxon>
        <taxon>Ditylenchus</taxon>
    </lineage>
</organism>
<feature type="transmembrane region" description="Helical" evidence="2">
    <location>
        <begin position="87"/>
        <end position="109"/>
    </location>
</feature>
<evidence type="ECO:0000256" key="2">
    <source>
        <dbReference type="SAM" id="Phobius"/>
    </source>
</evidence>
<evidence type="ECO:0000313" key="3">
    <source>
        <dbReference type="Proteomes" id="UP000887574"/>
    </source>
</evidence>
<reference evidence="4" key="1">
    <citation type="submission" date="2022-11" db="UniProtKB">
        <authorList>
            <consortium name="WormBaseParasite"/>
        </authorList>
    </citation>
    <scope>IDENTIFICATION</scope>
</reference>
<keyword evidence="2" id="KW-0812">Transmembrane</keyword>
<name>A0A915DRC0_9BILA</name>
<keyword evidence="2" id="KW-1133">Transmembrane helix</keyword>
<feature type="region of interest" description="Disordered" evidence="1">
    <location>
        <begin position="191"/>
        <end position="227"/>
    </location>
</feature>
<dbReference type="Proteomes" id="UP000887574">
    <property type="component" value="Unplaced"/>
</dbReference>
<feature type="transmembrane region" description="Helical" evidence="2">
    <location>
        <begin position="129"/>
        <end position="153"/>
    </location>
</feature>
<proteinExistence type="predicted"/>
<protein>
    <submittedName>
        <fullName evidence="4">Uncharacterized protein</fullName>
    </submittedName>
</protein>
<evidence type="ECO:0000313" key="4">
    <source>
        <dbReference type="WBParaSite" id="jg22084"/>
    </source>
</evidence>
<feature type="compositionally biased region" description="Basic residues" evidence="1">
    <location>
        <begin position="217"/>
        <end position="227"/>
    </location>
</feature>
<feature type="compositionally biased region" description="Polar residues" evidence="1">
    <location>
        <begin position="191"/>
        <end position="209"/>
    </location>
</feature>
<keyword evidence="3" id="KW-1185">Reference proteome</keyword>
<dbReference type="AlphaFoldDB" id="A0A915DRC0"/>
<sequence length="227" mass="25303">MVPALYRTYRGNSSCNQTAYKRFAYQQVSMLEEVNATAILFLVNEGDFNVQNIPDYLFSQFYSPEIDESNNTLGCSTPTTISSKIKFLWVVVVFTCYSYLFLVAALLRVQSAGQQEAELRVYAHLPGSLILVYLLLWLLAVACIALGSAWMVWEIKYGANRMNDSSSSASRHVCLNEITVNVVVLLNTPAEHTSPSPAQPSTLTGSSTDAVVENGKKRSKKYRMQML</sequence>
<keyword evidence="2" id="KW-0472">Membrane</keyword>
<dbReference type="WBParaSite" id="jg22084">
    <property type="protein sequence ID" value="jg22084"/>
    <property type="gene ID" value="jg22084"/>
</dbReference>
<accession>A0A915DRC0</accession>